<name>A0A401U5C9_9BACT</name>
<reference evidence="1 2" key="1">
    <citation type="submission" date="2018-11" db="EMBL/GenBank/DDBJ databases">
        <title>Chryseotalea sanarue gen. nov., sp., nov., a member of the family Cytophagaceae, isolated from a brackish lake in Hamamatsu Japan.</title>
        <authorList>
            <person name="Maejima Y."/>
            <person name="Iino T."/>
            <person name="Muraguchi Y."/>
            <person name="Fukuda K."/>
            <person name="Ohkuma M."/>
            <person name="Moriuchi R."/>
            <person name="Dohra H."/>
            <person name="Kimbara K."/>
            <person name="Shintani M."/>
        </authorList>
    </citation>
    <scope>NUCLEOTIDE SEQUENCE [LARGE SCALE GENOMIC DNA]</scope>
    <source>
        <strain evidence="1 2">Ys</strain>
    </source>
</reference>
<dbReference type="Proteomes" id="UP000288227">
    <property type="component" value="Unassembled WGS sequence"/>
</dbReference>
<keyword evidence="2" id="KW-1185">Reference proteome</keyword>
<comment type="caution">
    <text evidence="1">The sequence shown here is derived from an EMBL/GenBank/DDBJ whole genome shotgun (WGS) entry which is preliminary data.</text>
</comment>
<gene>
    <name evidence="1" type="ORF">SanaruYs_03580</name>
</gene>
<dbReference type="InterPro" id="IPR035944">
    <property type="entry name" value="YfbM-like_sf"/>
</dbReference>
<evidence type="ECO:0000313" key="1">
    <source>
        <dbReference type="EMBL" id="GCC50143.1"/>
    </source>
</evidence>
<dbReference type="InterPro" id="IPR015068">
    <property type="entry name" value="DUF1877"/>
</dbReference>
<dbReference type="Gene3D" id="3.40.1760.10">
    <property type="entry name" value="YfbM-like super family"/>
    <property type="match status" value="1"/>
</dbReference>
<proteinExistence type="predicted"/>
<protein>
    <submittedName>
        <fullName evidence="1">Uncharacterized protein</fullName>
    </submittedName>
</protein>
<organism evidence="1 2">
    <name type="scientific">Chryseotalea sanaruensis</name>
    <dbReference type="NCBI Taxonomy" id="2482724"/>
    <lineage>
        <taxon>Bacteria</taxon>
        <taxon>Pseudomonadati</taxon>
        <taxon>Bacteroidota</taxon>
        <taxon>Cytophagia</taxon>
        <taxon>Cytophagales</taxon>
        <taxon>Chryseotaleaceae</taxon>
        <taxon>Chryseotalea</taxon>
    </lineage>
</organism>
<dbReference type="AlphaFoldDB" id="A0A401U5C9"/>
<accession>A0A401U5C9</accession>
<dbReference type="Pfam" id="PF08974">
    <property type="entry name" value="DUF1877"/>
    <property type="match status" value="1"/>
</dbReference>
<evidence type="ECO:0000313" key="2">
    <source>
        <dbReference type="Proteomes" id="UP000288227"/>
    </source>
</evidence>
<dbReference type="EMBL" id="BHXQ01000001">
    <property type="protein sequence ID" value="GCC50143.1"/>
    <property type="molecule type" value="Genomic_DNA"/>
</dbReference>
<sequence>MLDGTLSIETEVLENGDFGLVDPTEVKNILLELIKVDLNEVKKKVQDADPDELEEQEVDDWEILTDDNENPEKVLMSDIKRLVKLYKDAEQNGLGIVMLYIVIKH</sequence>